<reference evidence="3" key="1">
    <citation type="submission" date="2021-02" db="EMBL/GenBank/DDBJ databases">
        <authorList>
            <person name="Dougan E. K."/>
            <person name="Rhodes N."/>
            <person name="Thang M."/>
            <person name="Chan C."/>
        </authorList>
    </citation>
    <scope>NUCLEOTIDE SEQUENCE</scope>
</reference>
<organism evidence="3 4">
    <name type="scientific">Symbiodinium natans</name>
    <dbReference type="NCBI Taxonomy" id="878477"/>
    <lineage>
        <taxon>Eukaryota</taxon>
        <taxon>Sar</taxon>
        <taxon>Alveolata</taxon>
        <taxon>Dinophyceae</taxon>
        <taxon>Suessiales</taxon>
        <taxon>Symbiodiniaceae</taxon>
        <taxon>Symbiodinium</taxon>
    </lineage>
</organism>
<protein>
    <submittedName>
        <fullName evidence="3">Ddx1 protein</fullName>
    </submittedName>
</protein>
<proteinExistence type="predicted"/>
<feature type="region of interest" description="Disordered" evidence="1">
    <location>
        <begin position="99"/>
        <end position="134"/>
    </location>
</feature>
<evidence type="ECO:0000256" key="1">
    <source>
        <dbReference type="SAM" id="MobiDB-lite"/>
    </source>
</evidence>
<dbReference type="SUPFAM" id="SSF49899">
    <property type="entry name" value="Concanavalin A-like lectins/glucanases"/>
    <property type="match status" value="1"/>
</dbReference>
<comment type="caution">
    <text evidence="3">The sequence shown here is derived from an EMBL/GenBank/DDBJ whole genome shotgun (WGS) entry which is preliminary data.</text>
</comment>
<dbReference type="EMBL" id="CAJNDS010000306">
    <property type="protein sequence ID" value="CAE7041830.1"/>
    <property type="molecule type" value="Genomic_DNA"/>
</dbReference>
<dbReference type="Gene3D" id="2.60.120.920">
    <property type="match status" value="1"/>
</dbReference>
<name>A0A812IMN4_9DINO</name>
<dbReference type="GO" id="GO:0003723">
    <property type="term" value="F:RNA binding"/>
    <property type="evidence" value="ECO:0007669"/>
    <property type="project" value="TreeGrafter"/>
</dbReference>
<dbReference type="AlphaFoldDB" id="A0A812IMN4"/>
<dbReference type="InterPro" id="IPR043136">
    <property type="entry name" value="B30.2/SPRY_sf"/>
</dbReference>
<accession>A0A812IMN4</accession>
<dbReference type="PANTHER" id="PTHR12381">
    <property type="entry name" value="HETEROGENEOUS NUCLEAR RIBONUCLEOPROTEIN U FAMILY MEMBER"/>
    <property type="match status" value="1"/>
</dbReference>
<evidence type="ECO:0000313" key="4">
    <source>
        <dbReference type="Proteomes" id="UP000604046"/>
    </source>
</evidence>
<dbReference type="SMART" id="SM00449">
    <property type="entry name" value="SPRY"/>
    <property type="match status" value="1"/>
</dbReference>
<keyword evidence="4" id="KW-1185">Reference proteome</keyword>
<dbReference type="GO" id="GO:0005634">
    <property type="term" value="C:nucleus"/>
    <property type="evidence" value="ECO:0007669"/>
    <property type="project" value="TreeGrafter"/>
</dbReference>
<dbReference type="OrthoDB" id="445357at2759"/>
<dbReference type="PANTHER" id="PTHR12381:SF56">
    <property type="entry name" value="B30.2_SPRY DOMAIN-CONTAINING PROTEIN-RELATED"/>
    <property type="match status" value="1"/>
</dbReference>
<sequence length="559" mass="61907">MGVAGFTLGSGVRSSCNRRCSAAGLAVPSAQVSGQMSLFSEGTANEREACFYCNRDAWKMFCCPACRGPGETRGQECYMLCEACLANRACQYCQRRPQPQDAFTDSDLRSCEQGGPSLEGSSTTQQGDPVHAGDGIAMEALSPHSDPELWVLVELSCVLLHRSPARLKDLQEDGYDGRREPFYLRPGAADFLREVSGLPQVRLALTTTMRPATYEPLLRCLAQAAFGANAWDDQAFPIFDKRDLKSDRRFADGRDAPALDVEGFRQYARNVLGHEMKEERITLIQSLKEVVSESWRHSVLLIPAMQPSDLLAAPLMLRNELEQIPRYLRRVDARGNIRRHLQETPCIFERRCKDLAVEMDERPPWASEADFAGLPVQKSQDGLEHDHELVVQKVHLHRAHEWHVLGPSRPHRYEWTGVRFHPFPATCRSGSRFEVTVKQGLVRIGWSTAHGSLDLGKDRGEGFPNVAYGGTGKICVCGAFSDFSEPFGPGDIIGCELLFSCGRWLASFTKNGTVMGEIHPFDTLGGAGVLYPHITGKLSFEAKVNFVNAASLESRSGQL</sequence>
<dbReference type="Proteomes" id="UP000604046">
    <property type="component" value="Unassembled WGS sequence"/>
</dbReference>
<gene>
    <name evidence="3" type="primary">ddx1</name>
    <name evidence="3" type="ORF">SNAT2548_LOCUS4926</name>
</gene>
<evidence type="ECO:0000313" key="3">
    <source>
        <dbReference type="EMBL" id="CAE7041830.1"/>
    </source>
</evidence>
<dbReference type="InterPro" id="IPR013320">
    <property type="entry name" value="ConA-like_dom_sf"/>
</dbReference>
<dbReference type="Pfam" id="PF00622">
    <property type="entry name" value="SPRY"/>
    <property type="match status" value="1"/>
</dbReference>
<dbReference type="InterPro" id="IPR003877">
    <property type="entry name" value="SPRY_dom"/>
</dbReference>
<feature type="domain" description="SPRY" evidence="2">
    <location>
        <begin position="428"/>
        <end position="550"/>
    </location>
</feature>
<evidence type="ECO:0000259" key="2">
    <source>
        <dbReference type="SMART" id="SM00449"/>
    </source>
</evidence>
<dbReference type="GO" id="GO:0000380">
    <property type="term" value="P:alternative mRNA splicing, via spliceosome"/>
    <property type="evidence" value="ECO:0007669"/>
    <property type="project" value="TreeGrafter"/>
</dbReference>